<dbReference type="PANTHER" id="PTHR16840:SF3">
    <property type="entry name" value="GROWTH ARREST-SPECIFIC PROTEIN 1"/>
    <property type="match status" value="1"/>
</dbReference>
<dbReference type="PaxDb" id="121845-A0A3Q0J0U3"/>
<dbReference type="RefSeq" id="XP_026682093.1">
    <property type="nucleotide sequence ID" value="XM_026826292.1"/>
</dbReference>
<feature type="domain" description="GDNF/GAS1" evidence="6">
    <location>
        <begin position="28"/>
        <end position="102"/>
    </location>
</feature>
<accession>A0A3Q0J0U3</accession>
<dbReference type="Proteomes" id="UP000079169">
    <property type="component" value="Unplaced"/>
</dbReference>
<dbReference type="RefSeq" id="XP_026682094.1">
    <property type="nucleotide sequence ID" value="XM_026826293.1"/>
</dbReference>
<dbReference type="AlphaFoldDB" id="A0A3Q0J0U3"/>
<reference evidence="8 9" key="1">
    <citation type="submission" date="2025-04" db="UniProtKB">
        <authorList>
            <consortium name="RefSeq"/>
        </authorList>
    </citation>
    <scope>IDENTIFICATION</scope>
</reference>
<dbReference type="STRING" id="121845.A0A3Q0J0U3"/>
<evidence type="ECO:0000256" key="5">
    <source>
        <dbReference type="ARBA" id="ARBA00023180"/>
    </source>
</evidence>
<dbReference type="Pfam" id="PF02351">
    <property type="entry name" value="GDNF"/>
    <property type="match status" value="1"/>
</dbReference>
<evidence type="ECO:0000313" key="7">
    <source>
        <dbReference type="Proteomes" id="UP000079169"/>
    </source>
</evidence>
<dbReference type="PANTHER" id="PTHR16840">
    <property type="entry name" value="GROWTH ARREST-SPECIFIC PROTEIN 1"/>
    <property type="match status" value="1"/>
</dbReference>
<evidence type="ECO:0000259" key="6">
    <source>
        <dbReference type="Pfam" id="PF02351"/>
    </source>
</evidence>
<keyword evidence="4" id="KW-0472">Membrane</keyword>
<keyword evidence="7" id="KW-1185">Reference proteome</keyword>
<dbReference type="GO" id="GO:0005886">
    <property type="term" value="C:plasma membrane"/>
    <property type="evidence" value="ECO:0007669"/>
    <property type="project" value="UniProtKB-SubCell"/>
</dbReference>
<evidence type="ECO:0000256" key="4">
    <source>
        <dbReference type="ARBA" id="ARBA00023136"/>
    </source>
</evidence>
<evidence type="ECO:0000256" key="2">
    <source>
        <dbReference type="ARBA" id="ARBA00022475"/>
    </source>
</evidence>
<evidence type="ECO:0000313" key="8">
    <source>
        <dbReference type="RefSeq" id="XP_026682093.1"/>
    </source>
</evidence>
<dbReference type="GeneID" id="103512968"/>
<keyword evidence="3" id="KW-0732">Signal</keyword>
<dbReference type="GO" id="GO:0051726">
    <property type="term" value="P:regulation of cell cycle"/>
    <property type="evidence" value="ECO:0007669"/>
    <property type="project" value="InterPro"/>
</dbReference>
<keyword evidence="5" id="KW-0325">Glycoprotein</keyword>
<protein>
    <submittedName>
        <fullName evidence="8">Growth arrest-specific protein 1-like isoform X1</fullName>
    </submittedName>
    <submittedName>
        <fullName evidence="9">Growth arrest-specific protein 1-like isoform X2</fullName>
    </submittedName>
</protein>
<dbReference type="KEGG" id="dci:103512968"/>
<organism evidence="7 9">
    <name type="scientific">Diaphorina citri</name>
    <name type="common">Asian citrus psyllid</name>
    <dbReference type="NCBI Taxonomy" id="121845"/>
    <lineage>
        <taxon>Eukaryota</taxon>
        <taxon>Metazoa</taxon>
        <taxon>Ecdysozoa</taxon>
        <taxon>Arthropoda</taxon>
        <taxon>Hexapoda</taxon>
        <taxon>Insecta</taxon>
        <taxon>Pterygota</taxon>
        <taxon>Neoptera</taxon>
        <taxon>Paraneoptera</taxon>
        <taxon>Hemiptera</taxon>
        <taxon>Sternorrhyncha</taxon>
        <taxon>Psylloidea</taxon>
        <taxon>Psyllidae</taxon>
        <taxon>Diaphorininae</taxon>
        <taxon>Diaphorina</taxon>
    </lineage>
</organism>
<dbReference type="InterPro" id="IPR016017">
    <property type="entry name" value="GDNF/GAS1"/>
</dbReference>
<evidence type="ECO:0000313" key="9">
    <source>
        <dbReference type="RefSeq" id="XP_026682094.1"/>
    </source>
</evidence>
<proteinExistence type="predicted"/>
<sequence length="168" mass="19077">MCKRAKRNVEVCKPYVLKATRSESIVSCEVARSICEADTACYAALAFYHRYCKLMFEGKKCSHRCKNSINILRRQQNAAKLETCKCSGREEYDCPLIKNNMARLCFPKKPPPPPPIGDIETNEIVPSVASSSYHVSCLLVLCCLLYSCNFLRYFQSRFSLTTLLPLQS</sequence>
<comment type="subcellular location">
    <subcellularLocation>
        <location evidence="1">Cell membrane</location>
    </subcellularLocation>
</comment>
<evidence type="ECO:0000256" key="3">
    <source>
        <dbReference type="ARBA" id="ARBA00022729"/>
    </source>
</evidence>
<name>A0A3Q0J0U3_DIACI</name>
<keyword evidence="2" id="KW-1003">Cell membrane</keyword>
<evidence type="ECO:0000256" key="1">
    <source>
        <dbReference type="ARBA" id="ARBA00004236"/>
    </source>
</evidence>
<dbReference type="InterPro" id="IPR039596">
    <property type="entry name" value="GAS1"/>
</dbReference>
<gene>
    <name evidence="8 9" type="primary">LOC103512968</name>
</gene>